<evidence type="ECO:0000259" key="1">
    <source>
        <dbReference type="Pfam" id="PF00188"/>
    </source>
</evidence>
<dbReference type="SUPFAM" id="SSF55797">
    <property type="entry name" value="PR-1-like"/>
    <property type="match status" value="1"/>
</dbReference>
<name>A0A1G2TGM8_9BACT</name>
<dbReference type="CDD" id="cd05379">
    <property type="entry name" value="CAP_bacterial"/>
    <property type="match status" value="1"/>
</dbReference>
<reference evidence="2 3" key="1">
    <citation type="journal article" date="2016" name="Nat. Commun.">
        <title>Thousands of microbial genomes shed light on interconnected biogeochemical processes in an aquifer system.</title>
        <authorList>
            <person name="Anantharaman K."/>
            <person name="Brown C.T."/>
            <person name="Hug L.A."/>
            <person name="Sharon I."/>
            <person name="Castelle C.J."/>
            <person name="Probst A.J."/>
            <person name="Thomas B.C."/>
            <person name="Singh A."/>
            <person name="Wilkins M.J."/>
            <person name="Karaoz U."/>
            <person name="Brodie E.L."/>
            <person name="Williams K.H."/>
            <person name="Hubbard S.S."/>
            <person name="Banfield J.F."/>
        </authorList>
    </citation>
    <scope>NUCLEOTIDE SEQUENCE [LARGE SCALE GENOMIC DNA]</scope>
</reference>
<dbReference type="Pfam" id="PF00188">
    <property type="entry name" value="CAP"/>
    <property type="match status" value="1"/>
</dbReference>
<comment type="caution">
    <text evidence="2">The sequence shown here is derived from an EMBL/GenBank/DDBJ whole genome shotgun (WGS) entry which is preliminary data.</text>
</comment>
<gene>
    <name evidence="2" type="ORF">A3D49_00980</name>
</gene>
<accession>A0A1G2TGM8</accession>
<organism evidence="2 3">
    <name type="scientific">Candidatus Zambryskibacteria bacterium RIFCSPHIGHO2_02_FULL_43_37</name>
    <dbReference type="NCBI Taxonomy" id="1802749"/>
    <lineage>
        <taxon>Bacteria</taxon>
        <taxon>Candidatus Zambryskiibacteriota</taxon>
    </lineage>
</organism>
<dbReference type="InterPro" id="IPR014044">
    <property type="entry name" value="CAP_dom"/>
</dbReference>
<dbReference type="EMBL" id="MHVS01000005">
    <property type="protein sequence ID" value="OHA96447.1"/>
    <property type="molecule type" value="Genomic_DNA"/>
</dbReference>
<dbReference type="InterPro" id="IPR035940">
    <property type="entry name" value="CAP_sf"/>
</dbReference>
<dbReference type="AlphaFoldDB" id="A0A1G2TGM8"/>
<evidence type="ECO:0000313" key="2">
    <source>
        <dbReference type="EMBL" id="OHA96447.1"/>
    </source>
</evidence>
<evidence type="ECO:0000313" key="3">
    <source>
        <dbReference type="Proteomes" id="UP000177279"/>
    </source>
</evidence>
<dbReference type="Proteomes" id="UP000177279">
    <property type="component" value="Unassembled WGS sequence"/>
</dbReference>
<dbReference type="Gene3D" id="3.40.33.10">
    <property type="entry name" value="CAP"/>
    <property type="match status" value="1"/>
</dbReference>
<dbReference type="PANTHER" id="PTHR31157">
    <property type="entry name" value="SCP DOMAIN-CONTAINING PROTEIN"/>
    <property type="match status" value="1"/>
</dbReference>
<dbReference type="PANTHER" id="PTHR31157:SF1">
    <property type="entry name" value="SCP DOMAIN-CONTAINING PROTEIN"/>
    <property type="match status" value="1"/>
</dbReference>
<protein>
    <recommendedName>
        <fullName evidence="1">SCP domain-containing protein</fullName>
    </recommendedName>
</protein>
<sequence>MPILILLFLISATLFGKSPEAPITLTQELETKTMIVEESVPLPFSPPVLERDAAAEAEIFKLVNEARREAGFKELLWDEGLSAAARAHSYDMWQRRYFAHEDPDGENPVDRLKEEGIVFEKAGENLALARSVARAHEGLMDSPGHRRNILDPDFRRTGIGVVDGGMYGIMVTEDFAD</sequence>
<proteinExistence type="predicted"/>
<feature type="domain" description="SCP" evidence="1">
    <location>
        <begin position="61"/>
        <end position="165"/>
    </location>
</feature>